<gene>
    <name evidence="2" type="ORF">PIB30_067104</name>
</gene>
<name>A0ABU6WM54_9FABA</name>
<organism evidence="2 3">
    <name type="scientific">Stylosanthes scabra</name>
    <dbReference type="NCBI Taxonomy" id="79078"/>
    <lineage>
        <taxon>Eukaryota</taxon>
        <taxon>Viridiplantae</taxon>
        <taxon>Streptophyta</taxon>
        <taxon>Embryophyta</taxon>
        <taxon>Tracheophyta</taxon>
        <taxon>Spermatophyta</taxon>
        <taxon>Magnoliopsida</taxon>
        <taxon>eudicotyledons</taxon>
        <taxon>Gunneridae</taxon>
        <taxon>Pentapetalae</taxon>
        <taxon>rosids</taxon>
        <taxon>fabids</taxon>
        <taxon>Fabales</taxon>
        <taxon>Fabaceae</taxon>
        <taxon>Papilionoideae</taxon>
        <taxon>50 kb inversion clade</taxon>
        <taxon>dalbergioids sensu lato</taxon>
        <taxon>Dalbergieae</taxon>
        <taxon>Pterocarpus clade</taxon>
        <taxon>Stylosanthes</taxon>
    </lineage>
</organism>
<dbReference type="EMBL" id="JASCZI010181937">
    <property type="protein sequence ID" value="MED6186486.1"/>
    <property type="molecule type" value="Genomic_DNA"/>
</dbReference>
<dbReference type="Proteomes" id="UP001341840">
    <property type="component" value="Unassembled WGS sequence"/>
</dbReference>
<sequence>MAGNKKESVFPNQIAPFQSHWPTLVGPQPLEQPLGIIERLFLLDFLLSFWIGGSSLEGKDHSGSHVDGRGCNWSIFAARNGGGGKGWNYCREGKSIIISIVAEKNPRNFTTNKTLFLFLFSRSRFQTLGFCLMVVTVVQFIWGYY</sequence>
<keyword evidence="1" id="KW-1133">Transmembrane helix</keyword>
<evidence type="ECO:0000313" key="2">
    <source>
        <dbReference type="EMBL" id="MED6186486.1"/>
    </source>
</evidence>
<keyword evidence="1" id="KW-0472">Membrane</keyword>
<protein>
    <submittedName>
        <fullName evidence="2">Uncharacterized protein</fullName>
    </submittedName>
</protein>
<keyword evidence="3" id="KW-1185">Reference proteome</keyword>
<reference evidence="2 3" key="1">
    <citation type="journal article" date="2023" name="Plants (Basel)">
        <title>Bridging the Gap: Combining Genomics and Transcriptomics Approaches to Understand Stylosanthes scabra, an Orphan Legume from the Brazilian Caatinga.</title>
        <authorList>
            <person name="Ferreira-Neto J.R.C."/>
            <person name="da Silva M.D."/>
            <person name="Binneck E."/>
            <person name="de Melo N.F."/>
            <person name="da Silva R.H."/>
            <person name="de Melo A.L.T.M."/>
            <person name="Pandolfi V."/>
            <person name="Bustamante F.O."/>
            <person name="Brasileiro-Vidal A.C."/>
            <person name="Benko-Iseppon A.M."/>
        </authorList>
    </citation>
    <scope>NUCLEOTIDE SEQUENCE [LARGE SCALE GENOMIC DNA]</scope>
    <source>
        <tissue evidence="2">Leaves</tissue>
    </source>
</reference>
<keyword evidence="1" id="KW-0812">Transmembrane</keyword>
<evidence type="ECO:0000256" key="1">
    <source>
        <dbReference type="SAM" id="Phobius"/>
    </source>
</evidence>
<comment type="caution">
    <text evidence="2">The sequence shown here is derived from an EMBL/GenBank/DDBJ whole genome shotgun (WGS) entry which is preliminary data.</text>
</comment>
<proteinExistence type="predicted"/>
<evidence type="ECO:0000313" key="3">
    <source>
        <dbReference type="Proteomes" id="UP001341840"/>
    </source>
</evidence>
<accession>A0ABU6WM54</accession>
<feature type="transmembrane region" description="Helical" evidence="1">
    <location>
        <begin position="125"/>
        <end position="144"/>
    </location>
</feature>